<comment type="caution">
    <text evidence="2">The sequence shown here is derived from an EMBL/GenBank/DDBJ whole genome shotgun (WGS) entry which is preliminary data.</text>
</comment>
<dbReference type="RefSeq" id="WP_154563230.1">
    <property type="nucleotide sequence ID" value="NZ_VOSW01000048.1"/>
</dbReference>
<dbReference type="AlphaFoldDB" id="A0A6N6WCV5"/>
<dbReference type="Proteomes" id="UP000463700">
    <property type="component" value="Unassembled WGS sequence"/>
</dbReference>
<feature type="region of interest" description="Disordered" evidence="1">
    <location>
        <begin position="1"/>
        <end position="33"/>
    </location>
</feature>
<proteinExistence type="predicted"/>
<sequence length="54" mass="6305">MSNNTEKIVDIRKYRQKAEPKEKPPNDKTSAEGAVREMAHHMLMALQYARQLLH</sequence>
<accession>A0A6N6WCV5</accession>
<reference evidence="2 3" key="1">
    <citation type="journal article" date="2020" name="Int. J. Syst. Evol. Microbiol.">
        <title>Paraburkholderia madseniana sp. nov., a phenolic acid-degrading bacterium isolated from acidic forest soil.</title>
        <authorList>
            <person name="Wilhelm R.C."/>
            <person name="Murphy S.J.L."/>
            <person name="Feriancek N.M."/>
            <person name="Karasz D.C."/>
            <person name="DeRito C.M."/>
            <person name="Newman J.D."/>
            <person name="Buckley D.H."/>
        </authorList>
    </citation>
    <scope>NUCLEOTIDE SEQUENCE [LARGE SCALE GENOMIC DNA]</scope>
    <source>
        <strain evidence="2 3">RP11</strain>
    </source>
</reference>
<gene>
    <name evidence="2" type="ORF">FSO04_24280</name>
</gene>
<feature type="compositionally biased region" description="Basic and acidic residues" evidence="1">
    <location>
        <begin position="7"/>
        <end position="33"/>
    </location>
</feature>
<protein>
    <submittedName>
        <fullName evidence="2">Uncharacterized protein</fullName>
    </submittedName>
</protein>
<evidence type="ECO:0000256" key="1">
    <source>
        <dbReference type="SAM" id="MobiDB-lite"/>
    </source>
</evidence>
<evidence type="ECO:0000313" key="2">
    <source>
        <dbReference type="EMBL" id="KAE8757340.1"/>
    </source>
</evidence>
<name>A0A6N6WCV5_9BURK</name>
<dbReference type="EMBL" id="VOSW01000048">
    <property type="protein sequence ID" value="KAE8757340.1"/>
    <property type="molecule type" value="Genomic_DNA"/>
</dbReference>
<organism evidence="2 3">
    <name type="scientific">Paraburkholderia madseniana</name>
    <dbReference type="NCBI Taxonomy" id="2599607"/>
    <lineage>
        <taxon>Bacteria</taxon>
        <taxon>Pseudomonadati</taxon>
        <taxon>Pseudomonadota</taxon>
        <taxon>Betaproteobacteria</taxon>
        <taxon>Burkholderiales</taxon>
        <taxon>Burkholderiaceae</taxon>
        <taxon>Paraburkholderia</taxon>
    </lineage>
</organism>
<evidence type="ECO:0000313" key="3">
    <source>
        <dbReference type="Proteomes" id="UP000463700"/>
    </source>
</evidence>